<organism evidence="2 3">
    <name type="scientific">Rangifer tarandus platyrhynchus</name>
    <name type="common">Svalbard reindeer</name>
    <dbReference type="NCBI Taxonomy" id="3082113"/>
    <lineage>
        <taxon>Eukaryota</taxon>
        <taxon>Metazoa</taxon>
        <taxon>Chordata</taxon>
        <taxon>Craniata</taxon>
        <taxon>Vertebrata</taxon>
        <taxon>Euteleostomi</taxon>
        <taxon>Mammalia</taxon>
        <taxon>Eutheria</taxon>
        <taxon>Laurasiatheria</taxon>
        <taxon>Artiodactyla</taxon>
        <taxon>Ruminantia</taxon>
        <taxon>Pecora</taxon>
        <taxon>Cervidae</taxon>
        <taxon>Odocoileinae</taxon>
        <taxon>Rangifer</taxon>
    </lineage>
</organism>
<protein>
    <submittedName>
        <fullName evidence="2">Uncharacterized protein</fullName>
    </submittedName>
</protein>
<proteinExistence type="predicted"/>
<feature type="region of interest" description="Disordered" evidence="1">
    <location>
        <begin position="1"/>
        <end position="92"/>
    </location>
</feature>
<sequence>MTSAGSSLPPLGTAGLVPGAAGTAAGSRGPRRVPSSGPELSAEAESAATWGGRGAPASPQLPTSLRPSLDGAQDQTLPRPSPKGDSRIGRTTCRNRHAWIFGAEILISKESVPLGDQSSDV</sequence>
<gene>
    <name evidence="2" type="ORF">MRATA1EN1_LOCUS26096</name>
</gene>
<evidence type="ECO:0000313" key="3">
    <source>
        <dbReference type="Proteomes" id="UP001176941"/>
    </source>
</evidence>
<dbReference type="EMBL" id="OX459942">
    <property type="protein sequence ID" value="CAI9177134.1"/>
    <property type="molecule type" value="Genomic_DNA"/>
</dbReference>
<accession>A0ABN8ZZI1</accession>
<keyword evidence="3" id="KW-1185">Reference proteome</keyword>
<evidence type="ECO:0000256" key="1">
    <source>
        <dbReference type="SAM" id="MobiDB-lite"/>
    </source>
</evidence>
<name>A0ABN8ZZI1_RANTA</name>
<evidence type="ECO:0000313" key="2">
    <source>
        <dbReference type="EMBL" id="CAI9177134.1"/>
    </source>
</evidence>
<dbReference type="Proteomes" id="UP001176941">
    <property type="component" value="Chromosome 6"/>
</dbReference>
<reference evidence="2" key="1">
    <citation type="submission" date="2023-04" db="EMBL/GenBank/DDBJ databases">
        <authorList>
            <consortium name="ELIXIR-Norway"/>
        </authorList>
    </citation>
    <scope>NUCLEOTIDE SEQUENCE [LARGE SCALE GENOMIC DNA]</scope>
</reference>